<dbReference type="InterPro" id="IPR053139">
    <property type="entry name" value="Surface_bspA-like"/>
</dbReference>
<evidence type="ECO:0000313" key="2">
    <source>
        <dbReference type="Proteomes" id="UP000001542"/>
    </source>
</evidence>
<dbReference type="VEuPathDB" id="TrichDB:TVAG_324970"/>
<dbReference type="InterPro" id="IPR026906">
    <property type="entry name" value="LRR_5"/>
</dbReference>
<reference evidence="1" key="1">
    <citation type="submission" date="2006-10" db="EMBL/GenBank/DDBJ databases">
        <authorList>
            <person name="Amadeo P."/>
            <person name="Zhao Q."/>
            <person name="Wortman J."/>
            <person name="Fraser-Liggett C."/>
            <person name="Carlton J."/>
        </authorList>
    </citation>
    <scope>NUCLEOTIDE SEQUENCE</scope>
    <source>
        <strain evidence="1">G3</strain>
    </source>
</reference>
<dbReference type="InterPro" id="IPR032675">
    <property type="entry name" value="LRR_dom_sf"/>
</dbReference>
<evidence type="ECO:0000313" key="1">
    <source>
        <dbReference type="EMBL" id="EAY01383.1"/>
    </source>
</evidence>
<dbReference type="PANTHER" id="PTHR45661">
    <property type="entry name" value="SURFACE ANTIGEN"/>
    <property type="match status" value="1"/>
</dbReference>
<proteinExistence type="predicted"/>
<dbReference type="InParanoid" id="A2F132"/>
<reference evidence="1" key="2">
    <citation type="journal article" date="2007" name="Science">
        <title>Draft genome sequence of the sexually transmitted pathogen Trichomonas vaginalis.</title>
        <authorList>
            <person name="Carlton J.M."/>
            <person name="Hirt R.P."/>
            <person name="Silva J.C."/>
            <person name="Delcher A.L."/>
            <person name="Schatz M."/>
            <person name="Zhao Q."/>
            <person name="Wortman J.R."/>
            <person name="Bidwell S.L."/>
            <person name="Alsmark U.C.M."/>
            <person name="Besteiro S."/>
            <person name="Sicheritz-Ponten T."/>
            <person name="Noel C.J."/>
            <person name="Dacks J.B."/>
            <person name="Foster P.G."/>
            <person name="Simillion C."/>
            <person name="Van de Peer Y."/>
            <person name="Miranda-Saavedra D."/>
            <person name="Barton G.J."/>
            <person name="Westrop G.D."/>
            <person name="Mueller S."/>
            <person name="Dessi D."/>
            <person name="Fiori P.L."/>
            <person name="Ren Q."/>
            <person name="Paulsen I."/>
            <person name="Zhang H."/>
            <person name="Bastida-Corcuera F.D."/>
            <person name="Simoes-Barbosa A."/>
            <person name="Brown M.T."/>
            <person name="Hayes R.D."/>
            <person name="Mukherjee M."/>
            <person name="Okumura C.Y."/>
            <person name="Schneider R."/>
            <person name="Smith A.J."/>
            <person name="Vanacova S."/>
            <person name="Villalvazo M."/>
            <person name="Haas B.J."/>
            <person name="Pertea M."/>
            <person name="Feldblyum T.V."/>
            <person name="Utterback T.R."/>
            <person name="Shu C.L."/>
            <person name="Osoegawa K."/>
            <person name="de Jong P.J."/>
            <person name="Hrdy I."/>
            <person name="Horvathova L."/>
            <person name="Zubacova Z."/>
            <person name="Dolezal P."/>
            <person name="Malik S.B."/>
            <person name="Logsdon J.M. Jr."/>
            <person name="Henze K."/>
            <person name="Gupta A."/>
            <person name="Wang C.C."/>
            <person name="Dunne R.L."/>
            <person name="Upcroft J.A."/>
            <person name="Upcroft P."/>
            <person name="White O."/>
            <person name="Salzberg S.L."/>
            <person name="Tang P."/>
            <person name="Chiu C.-H."/>
            <person name="Lee Y.-S."/>
            <person name="Embley T.M."/>
            <person name="Coombs G.H."/>
            <person name="Mottram J.C."/>
            <person name="Tachezy J."/>
            <person name="Fraser-Liggett C.M."/>
            <person name="Johnson P.J."/>
        </authorList>
    </citation>
    <scope>NUCLEOTIDE SEQUENCE [LARGE SCALE GENOMIC DNA]</scope>
    <source>
        <strain evidence="1">G3</strain>
    </source>
</reference>
<dbReference type="RefSeq" id="XP_001330231.1">
    <property type="nucleotide sequence ID" value="XM_001330196.1"/>
</dbReference>
<name>A2F132_TRIV3</name>
<dbReference type="Pfam" id="PF13306">
    <property type="entry name" value="LRR_5"/>
    <property type="match status" value="5"/>
</dbReference>
<accession>A2F132</accession>
<dbReference type="EMBL" id="DS113569">
    <property type="protein sequence ID" value="EAY01383.1"/>
    <property type="molecule type" value="Genomic_DNA"/>
</dbReference>
<dbReference type="KEGG" id="tva:4759209"/>
<dbReference type="STRING" id="5722.A2F132"/>
<dbReference type="VEuPathDB" id="TrichDB:TVAGG3_0814950"/>
<dbReference type="SUPFAM" id="SSF52058">
    <property type="entry name" value="L domain-like"/>
    <property type="match status" value="2"/>
</dbReference>
<dbReference type="AlphaFoldDB" id="A2F132"/>
<dbReference type="Gene3D" id="3.80.10.10">
    <property type="entry name" value="Ribonuclease Inhibitor"/>
    <property type="match status" value="3"/>
</dbReference>
<gene>
    <name evidence="1" type="ORF">TVAG_324970</name>
</gene>
<dbReference type="Proteomes" id="UP000001542">
    <property type="component" value="Unassembled WGS sequence"/>
</dbReference>
<sequence>MQLPPNCEILDYGSFADTSSLLKLELPDSVRTIAGYHSVYYRVFSYSGLEEIKINPTSKLTTIGSDCFTGSRLKYFYFPEFCTNVVFSAFQECPIIEFSFHPNNKKFKTDGTSIFIGDNNNTLLFVSSGLTGTYTVPSFVTRIEDSSIRGGKLSKCIFGPQITYVGSWILGLNKITEFEFPPQMTSVAEAMFYSCSSLTTVKFTDSIVSIQRLAFAFCSSLKNLTLPSKLKSIGNSAFAKCTALKTLTLPAGCDQIGDGVFSEISITINSLNPEIQIDNYVMYKNNRQTITAYLGSDASSNIVINKSCTLIGSGAFQSKTFSQVTFDNNEMINISSYAFASSTIKSITFPSGLKKIEQYAFSNCNNLVRVSFQGSQITEIPDYCFYQCPSLSQIVLPSSITKIGNYAFRESPVIGDIGISNLNSLSSIGIYAFYQRGLTTADISSQSHTIGMQAFAQSKLENLTIACNISQQLCQRCTSLKNLQMKSGVGYIDVYAFDGCSSLTGFTIPKTLTKILNFAFQSCSSLSNIRMVSDCTLNYCAGGAFYGCFNLKTITLNPNDNKYLFENGALTDRDQTILYFFLPYSGVKNFAVPTEMITIGNCAFMGSPSLQRVFFSGIKLREIGYQAFKDCINLNFIFFSSSSLTKIDNEAFDGCPYLKKCGSFQAPTALQEKLISINIPKTAFSDDCDLSITCKPIMRFSFSLAVLTLFILM</sequence>
<organism evidence="1 2">
    <name type="scientific">Trichomonas vaginalis (strain ATCC PRA-98 / G3)</name>
    <dbReference type="NCBI Taxonomy" id="412133"/>
    <lineage>
        <taxon>Eukaryota</taxon>
        <taxon>Metamonada</taxon>
        <taxon>Parabasalia</taxon>
        <taxon>Trichomonadida</taxon>
        <taxon>Trichomonadidae</taxon>
        <taxon>Trichomonas</taxon>
    </lineage>
</organism>
<dbReference type="SMR" id="A2F132"/>
<protein>
    <submittedName>
        <fullName evidence="1">Surface antigen BspA-like</fullName>
    </submittedName>
</protein>
<keyword evidence="2" id="KW-1185">Reference proteome</keyword>
<dbReference type="PANTHER" id="PTHR45661:SF3">
    <property type="entry name" value="IG-LIKE DOMAIN-CONTAINING PROTEIN"/>
    <property type="match status" value="1"/>
</dbReference>